<dbReference type="EMBL" id="JBFOLJ010000009">
    <property type="protein sequence ID" value="KAL2508655.1"/>
    <property type="molecule type" value="Genomic_DNA"/>
</dbReference>
<evidence type="ECO:0000313" key="5">
    <source>
        <dbReference type="Proteomes" id="UP001604277"/>
    </source>
</evidence>
<dbReference type="Proteomes" id="UP001604277">
    <property type="component" value="Unassembled WGS sequence"/>
</dbReference>
<evidence type="ECO:0000256" key="3">
    <source>
        <dbReference type="ARBA" id="ARBA00023315"/>
    </source>
</evidence>
<organism evidence="4 5">
    <name type="scientific">Forsythia ovata</name>
    <dbReference type="NCBI Taxonomy" id="205694"/>
    <lineage>
        <taxon>Eukaryota</taxon>
        <taxon>Viridiplantae</taxon>
        <taxon>Streptophyta</taxon>
        <taxon>Embryophyta</taxon>
        <taxon>Tracheophyta</taxon>
        <taxon>Spermatophyta</taxon>
        <taxon>Magnoliopsida</taxon>
        <taxon>eudicotyledons</taxon>
        <taxon>Gunneridae</taxon>
        <taxon>Pentapetalae</taxon>
        <taxon>asterids</taxon>
        <taxon>lamiids</taxon>
        <taxon>Lamiales</taxon>
        <taxon>Oleaceae</taxon>
        <taxon>Forsythieae</taxon>
        <taxon>Forsythia</taxon>
    </lineage>
</organism>
<dbReference type="AlphaFoldDB" id="A0ABD1T7T9"/>
<evidence type="ECO:0000313" key="4">
    <source>
        <dbReference type="EMBL" id="KAL2508655.1"/>
    </source>
</evidence>
<comment type="caution">
    <text evidence="4">The sequence shown here is derived from an EMBL/GenBank/DDBJ whole genome shotgun (WGS) entry which is preliminary data.</text>
</comment>
<keyword evidence="3" id="KW-0012">Acyltransferase</keyword>
<dbReference type="Pfam" id="PF02458">
    <property type="entry name" value="Transferase"/>
    <property type="match status" value="1"/>
</dbReference>
<keyword evidence="2" id="KW-0808">Transferase</keyword>
<proteinExistence type="inferred from homology"/>
<keyword evidence="5" id="KW-1185">Reference proteome</keyword>
<comment type="similarity">
    <text evidence="1">Belongs to the plant acyltransferase family.</text>
</comment>
<name>A0ABD1T7T9_9LAMI</name>
<sequence>MKLIKSLVNVMSRKLIKPCTPTPHNLRTHKLSFIDKVNPTMNSASILYYPFNENIRCVNNLEKSLAQILPQFYPFAGRYSKEDQLVDCSDQGAEFVEAQVDCKLVDIIGLEELNDFLPVEVGAADEVTDPIMSIQINKFKCGGIAIATSISHRISDGASLNTFLSAWAKASRGDQTEPIIPNFDSPLYFPGQNLGTPDYGIMRTRNPTLVTKRILFDSKAVATLRDRVNHLYENSHRPASRVLLVTSFLTEALLRSDRAKLGKPRGCLLIQVVNIRERTVPPLSKYSCGNLITLASVECSADETKSMDFEHYVPLLGNTVKKTVSDCVKILGKDGHKILFENLARVVAKAGDSSINSIHFTDLCKFGFYEVDFGFGKPIWTTIANVPMKNLVILLNTKESDGIEAWVHLHEEDMHYFEQDEEIKKITT</sequence>
<gene>
    <name evidence="4" type="ORF">Fot_32302</name>
</gene>
<dbReference type="Gene3D" id="3.30.559.10">
    <property type="entry name" value="Chloramphenicol acetyltransferase-like domain"/>
    <property type="match status" value="2"/>
</dbReference>
<evidence type="ECO:0000256" key="1">
    <source>
        <dbReference type="ARBA" id="ARBA00009861"/>
    </source>
</evidence>
<dbReference type="GO" id="GO:0016746">
    <property type="term" value="F:acyltransferase activity"/>
    <property type="evidence" value="ECO:0007669"/>
    <property type="project" value="UniProtKB-KW"/>
</dbReference>
<dbReference type="PANTHER" id="PTHR31623:SF124">
    <property type="entry name" value="VINORINE SYNTHASE-RELATED"/>
    <property type="match status" value="1"/>
</dbReference>
<reference evidence="5" key="1">
    <citation type="submission" date="2024-07" db="EMBL/GenBank/DDBJ databases">
        <title>Two chromosome-level genome assemblies of Korean endemic species Abeliophyllum distichum and Forsythia ovata (Oleaceae).</title>
        <authorList>
            <person name="Jang H."/>
        </authorList>
    </citation>
    <scope>NUCLEOTIDE SEQUENCE [LARGE SCALE GENOMIC DNA]</scope>
</reference>
<evidence type="ECO:0000256" key="2">
    <source>
        <dbReference type="ARBA" id="ARBA00022679"/>
    </source>
</evidence>
<dbReference type="InterPro" id="IPR023213">
    <property type="entry name" value="CAT-like_dom_sf"/>
</dbReference>
<dbReference type="PANTHER" id="PTHR31623">
    <property type="entry name" value="F21J9.9"/>
    <property type="match status" value="1"/>
</dbReference>
<protein>
    <submittedName>
        <fullName evidence="4">HXXXD-type acyl-transferase family protein</fullName>
    </submittedName>
</protein>
<accession>A0ABD1T7T9</accession>